<dbReference type="eggNOG" id="COG4946">
    <property type="taxonomic scope" value="Bacteria"/>
</dbReference>
<keyword evidence="5 7" id="KW-0378">Hydrolase</keyword>
<evidence type="ECO:0000256" key="1">
    <source>
        <dbReference type="ARBA" id="ARBA00004496"/>
    </source>
</evidence>
<sequence length="1086" mass="123307">MKLKKLLLAALLAAGSLCSSATERPLWMRYPAISPNGSEIAFTYKGDIYKVPIKGGQAIRLTTSQGYDSKPIWSPDGSKIAFVSDRLNGAMDIYVMSANGGSAKKLTTHSTTETPYTFTNDGKFIVFKAHIQDPWNSGLFPTSNLSEVYKVPVTGGRPEQILATPAEYIKFNADGTKFLYQDLKGFENEWRKHHTSSVTRDILEYNTKTNEHRFIIKHDGEDRNPIYSPDETKIYFLSERNGGSMNVYEAPFSNPSQVKALTKFTYEPVRFLSMSKNGTLCFGYAGEIYTLVPGAKPQRINIDILEESDEPEVSKVNLSRGLSSANVSPDGKQIAFISRGEVFVTATDYNTTKQITKTAAAEKGVSFGADNRTLVYSSDRSGHWDLYIAKIERKEEQNFPNATIIKEELLLPANKFEKMHPQFSPDGNEIAFVQDRQKLMVYNLKTKHLREITDGSMHHERTGSMNFEWSPDGKWFVIEYVAKNHAPYSDIGIVSAKGGEPILNITNSGYFDNNPHWVLDGNAIIYSSERYGMRNHASWGSQGDVMMVFMNREAFDKYKMNAEEYELFTEEEKKAKEAEEKEKKEKDKKDKSKKDKEPKDKQKPILIETKNIDERIVRLTPNSSDLADAIITKDGKKLYYLSAFEGGYDLWVHDLRKRSTKLLKKLNSVFSWFEMDKEGKNIFILGGSPQKMTVAGESLTPINYQADLKMDLAAERQSMFNEVRREEGLRFYRKDMHGVDWPKLTKHYERYLPYINNNYDFAEMLSELLGELNVSHTGSGYRAPNRSERTAELGLFISSKPGKDGLYIDEVVENGPFDTFRSKAKAGDIIEKIDGEEIKAGMDYFPLLNGKINKNILISLYDPKTGKKWEEIIKGISSDMLNSLLYRRWIRQRAEEVDKLSNGKLGYVHIPSMGDPSFRNMYADVLGKYYDRKGIVIDIRYNGGGRLHEDIEVFFTGKKYLQQEIRGKDYCEMPSRRWNHASIMVTCEADYSNAHGTPWVYKYLGIGKVVGMPVPGTMTSVNWVTLQDPSLYFGIPAVGYRTAAGTYLENSQLEPDIKVALDHSKILNGKDSQIETAVKELLKEIK</sequence>
<evidence type="ECO:0000256" key="10">
    <source>
        <dbReference type="SAM" id="SignalP"/>
    </source>
</evidence>
<dbReference type="GO" id="GO:0006508">
    <property type="term" value="P:proteolysis"/>
    <property type="evidence" value="ECO:0007669"/>
    <property type="project" value="UniProtKB-UniRule"/>
</dbReference>
<dbReference type="Gene3D" id="3.90.226.10">
    <property type="entry name" value="2-enoyl-CoA Hydratase, Chain A, domain 1"/>
    <property type="match status" value="1"/>
</dbReference>
<dbReference type="PANTHER" id="PTHR43253">
    <property type="entry name" value="TRICORN PROTEASE HOMOLOG 2-RELATED"/>
    <property type="match status" value="1"/>
</dbReference>
<name>A0A0A2EBW5_9PORP</name>
<evidence type="ECO:0000313" key="13">
    <source>
        <dbReference type="Proteomes" id="UP000030103"/>
    </source>
</evidence>
<evidence type="ECO:0000313" key="12">
    <source>
        <dbReference type="EMBL" id="KGN74945.1"/>
    </source>
</evidence>
<keyword evidence="13" id="KW-1185">Reference proteome</keyword>
<feature type="active site" description="Nucleophile" evidence="8">
    <location>
        <position position="992"/>
    </location>
</feature>
<dbReference type="InterPro" id="IPR036034">
    <property type="entry name" value="PDZ_sf"/>
</dbReference>
<dbReference type="Pfam" id="PF26549">
    <property type="entry name" value="Tricorn_N"/>
    <property type="match status" value="1"/>
</dbReference>
<dbReference type="InterPro" id="IPR001478">
    <property type="entry name" value="PDZ"/>
</dbReference>
<dbReference type="eggNOG" id="COG0793">
    <property type="taxonomic scope" value="Bacteria"/>
</dbReference>
<evidence type="ECO:0000256" key="4">
    <source>
        <dbReference type="ARBA" id="ARBA00022670"/>
    </source>
</evidence>
<keyword evidence="4 7" id="KW-0645">Protease</keyword>
<dbReference type="Gene3D" id="3.30.750.44">
    <property type="match status" value="1"/>
</dbReference>
<dbReference type="InterPro" id="IPR012393">
    <property type="entry name" value="Tricorn_protease"/>
</dbReference>
<evidence type="ECO:0000256" key="5">
    <source>
        <dbReference type="ARBA" id="ARBA00022801"/>
    </source>
</evidence>
<dbReference type="GO" id="GO:0008236">
    <property type="term" value="F:serine-type peptidase activity"/>
    <property type="evidence" value="ECO:0007669"/>
    <property type="project" value="UniProtKB-UniRule"/>
</dbReference>
<comment type="function">
    <text evidence="7">Degrades oligopeptides.</text>
</comment>
<evidence type="ECO:0000256" key="9">
    <source>
        <dbReference type="SAM" id="MobiDB-lite"/>
    </source>
</evidence>
<reference evidence="12 13" key="1">
    <citation type="submission" date="2014-09" db="EMBL/GenBank/DDBJ databases">
        <title>Draft Genome Sequence of Porphyromonas macacae COT-192_OH2859.</title>
        <authorList>
            <person name="Wallis C."/>
            <person name="Deusch O."/>
            <person name="O'Flynn C."/>
            <person name="Davis I."/>
            <person name="Horsfall A."/>
            <person name="Kirkwood N."/>
            <person name="Harris S."/>
            <person name="Eisen J.A."/>
            <person name="Coil D.A."/>
            <person name="Darling A.E."/>
            <person name="Jospin G."/>
            <person name="Alexiev A."/>
        </authorList>
    </citation>
    <scope>NUCLEOTIDE SEQUENCE [LARGE SCALE GENOMIC DNA]</scope>
    <source>
        <strain evidence="13">COT-192 OH2859</strain>
    </source>
</reference>
<dbReference type="Pfam" id="PF26550">
    <property type="entry name" value="Tricorn_2nd"/>
    <property type="match status" value="1"/>
</dbReference>
<accession>A0A0A2EBW5</accession>
<keyword evidence="3 7" id="KW-0963">Cytoplasm</keyword>
<dbReference type="SUPFAM" id="SSF50156">
    <property type="entry name" value="PDZ domain-like"/>
    <property type="match status" value="1"/>
</dbReference>
<dbReference type="SUPFAM" id="SSF52096">
    <property type="entry name" value="ClpP/crotonase"/>
    <property type="match status" value="1"/>
</dbReference>
<dbReference type="InterPro" id="IPR028204">
    <property type="entry name" value="Tricorn_C1"/>
</dbReference>
<comment type="subcellular location">
    <subcellularLocation>
        <location evidence="1 7">Cytoplasm</location>
    </subcellularLocation>
</comment>
<dbReference type="InterPro" id="IPR011042">
    <property type="entry name" value="6-blade_b-propeller_TolB-like"/>
</dbReference>
<dbReference type="PANTHER" id="PTHR43253:SF1">
    <property type="entry name" value="TRICORN PROTEASE HOMOLOG 2-RELATED"/>
    <property type="match status" value="1"/>
</dbReference>
<feature type="compositionally biased region" description="Basic and acidic residues" evidence="9">
    <location>
        <begin position="571"/>
        <end position="603"/>
    </location>
</feature>
<evidence type="ECO:0000256" key="6">
    <source>
        <dbReference type="ARBA" id="ARBA00022825"/>
    </source>
</evidence>
<dbReference type="RefSeq" id="WP_036873243.1">
    <property type="nucleotide sequence ID" value="NZ_JBGYTE010000021.1"/>
</dbReference>
<dbReference type="SUPFAM" id="SSF82171">
    <property type="entry name" value="DPP6 N-terminal domain-like"/>
    <property type="match status" value="2"/>
</dbReference>
<dbReference type="Pfam" id="PF03572">
    <property type="entry name" value="Peptidase_S41"/>
    <property type="match status" value="1"/>
</dbReference>
<gene>
    <name evidence="12" type="ORF">HQ47_03260</name>
</gene>
<dbReference type="Gene3D" id="2.120.10.30">
    <property type="entry name" value="TolB, C-terminal domain"/>
    <property type="match status" value="2"/>
</dbReference>
<feature type="chain" id="PRO_5001986968" description="Tricorn protease homolog" evidence="10">
    <location>
        <begin position="22"/>
        <end position="1086"/>
    </location>
</feature>
<evidence type="ECO:0000256" key="7">
    <source>
        <dbReference type="PIRNR" id="PIRNR036421"/>
    </source>
</evidence>
<dbReference type="Gene3D" id="2.120.10.60">
    <property type="entry name" value="Tricorn protease N-terminal domain"/>
    <property type="match status" value="1"/>
</dbReference>
<dbReference type="STRING" id="28115.HQ47_03260"/>
<keyword evidence="6 7" id="KW-0720">Serine protease</keyword>
<comment type="caution">
    <text evidence="12">The sequence shown here is derived from an EMBL/GenBank/DDBJ whole genome shotgun (WGS) entry which is preliminary data.</text>
</comment>
<dbReference type="Pfam" id="PF14684">
    <property type="entry name" value="Tricorn_C1"/>
    <property type="match status" value="1"/>
</dbReference>
<evidence type="ECO:0000256" key="2">
    <source>
        <dbReference type="ARBA" id="ARBA00008524"/>
    </source>
</evidence>
<keyword evidence="10" id="KW-0732">Signal</keyword>
<dbReference type="EC" id="3.4.21.-" evidence="7"/>
<dbReference type="GO" id="GO:0005737">
    <property type="term" value="C:cytoplasm"/>
    <property type="evidence" value="ECO:0007669"/>
    <property type="project" value="UniProtKB-SubCell"/>
</dbReference>
<evidence type="ECO:0000259" key="11">
    <source>
        <dbReference type="PROSITE" id="PS50106"/>
    </source>
</evidence>
<dbReference type="InterPro" id="IPR029045">
    <property type="entry name" value="ClpP/crotonase-like_dom_sf"/>
</dbReference>
<dbReference type="CDD" id="cd07562">
    <property type="entry name" value="Peptidase_S41_TRI"/>
    <property type="match status" value="1"/>
</dbReference>
<dbReference type="AlphaFoldDB" id="A0A0A2EBW5"/>
<dbReference type="PROSITE" id="PS50106">
    <property type="entry name" value="PDZ"/>
    <property type="match status" value="1"/>
</dbReference>
<feature type="active site" description="Charge relay system" evidence="8">
    <location>
        <position position="1049"/>
    </location>
</feature>
<dbReference type="InterPro" id="IPR005151">
    <property type="entry name" value="Tail-specific_protease"/>
</dbReference>
<feature type="region of interest" description="Disordered" evidence="9">
    <location>
        <begin position="571"/>
        <end position="605"/>
    </location>
</feature>
<proteinExistence type="inferred from homology"/>
<dbReference type="EMBL" id="JRFA01000009">
    <property type="protein sequence ID" value="KGN74945.1"/>
    <property type="molecule type" value="Genomic_DNA"/>
</dbReference>
<organism evidence="12 13">
    <name type="scientific">Porphyromonas macacae</name>
    <dbReference type="NCBI Taxonomy" id="28115"/>
    <lineage>
        <taxon>Bacteria</taxon>
        <taxon>Pseudomonadati</taxon>
        <taxon>Bacteroidota</taxon>
        <taxon>Bacteroidia</taxon>
        <taxon>Bacteroidales</taxon>
        <taxon>Porphyromonadaceae</taxon>
        <taxon>Porphyromonas</taxon>
    </lineage>
</organism>
<evidence type="ECO:0000256" key="3">
    <source>
        <dbReference type="ARBA" id="ARBA00022490"/>
    </source>
</evidence>
<dbReference type="Proteomes" id="UP000030103">
    <property type="component" value="Unassembled WGS sequence"/>
</dbReference>
<feature type="signal peptide" evidence="10">
    <location>
        <begin position="1"/>
        <end position="21"/>
    </location>
</feature>
<feature type="domain" description="PDZ" evidence="11">
    <location>
        <begin position="771"/>
        <end position="839"/>
    </location>
</feature>
<comment type="similarity">
    <text evidence="2 7">Belongs to the peptidase S41B family.</text>
</comment>
<protein>
    <recommendedName>
        <fullName evidence="7">Tricorn protease homolog</fullName>
        <ecNumber evidence="7">3.4.21.-</ecNumber>
    </recommendedName>
</protein>
<evidence type="ECO:0000256" key="8">
    <source>
        <dbReference type="PIRSR" id="PIRSR036421-1"/>
    </source>
</evidence>
<feature type="active site" description="Charge relay system" evidence="8">
    <location>
        <position position="776"/>
    </location>
</feature>
<dbReference type="PIRSF" id="PIRSF036421">
    <property type="entry name" value="Tricorn_protease"/>
    <property type="match status" value="1"/>
</dbReference>